<comment type="similarity">
    <text evidence="1">Belongs to the PspA/Vipp/IM30 family.</text>
</comment>
<dbReference type="EMBL" id="VJXR01000024">
    <property type="protein sequence ID" value="TRW45357.1"/>
    <property type="molecule type" value="Genomic_DNA"/>
</dbReference>
<reference evidence="4 5" key="1">
    <citation type="submission" date="2019-07" db="EMBL/GenBank/DDBJ databases">
        <title>Georgenia wutianyii sp. nov. and Georgenia *** sp. nov. isolated from plateau pika (Ochotona curzoniae) in the Qinghai-Tibet plateau of China.</title>
        <authorList>
            <person name="Tian Z."/>
        </authorList>
    </citation>
    <scope>NUCLEOTIDE SEQUENCE [LARGE SCALE GENOMIC DNA]</scope>
    <source>
        <strain evidence="4 5">Z446</strain>
    </source>
</reference>
<evidence type="ECO:0000256" key="1">
    <source>
        <dbReference type="ARBA" id="ARBA00043985"/>
    </source>
</evidence>
<feature type="region of interest" description="Disordered" evidence="3">
    <location>
        <begin position="235"/>
        <end position="272"/>
    </location>
</feature>
<evidence type="ECO:0000313" key="4">
    <source>
        <dbReference type="EMBL" id="TRW45357.1"/>
    </source>
</evidence>
<dbReference type="Pfam" id="PF04012">
    <property type="entry name" value="PspA_IM30"/>
    <property type="match status" value="1"/>
</dbReference>
<organism evidence="4 5">
    <name type="scientific">Georgenia yuyongxinii</name>
    <dbReference type="NCBI Taxonomy" id="2589797"/>
    <lineage>
        <taxon>Bacteria</taxon>
        <taxon>Bacillati</taxon>
        <taxon>Actinomycetota</taxon>
        <taxon>Actinomycetes</taxon>
        <taxon>Micrococcales</taxon>
        <taxon>Bogoriellaceae</taxon>
        <taxon>Georgenia</taxon>
    </lineage>
</organism>
<evidence type="ECO:0000256" key="2">
    <source>
        <dbReference type="SAM" id="Coils"/>
    </source>
</evidence>
<keyword evidence="2" id="KW-0175">Coiled coil</keyword>
<feature type="coiled-coil region" evidence="2">
    <location>
        <begin position="133"/>
        <end position="167"/>
    </location>
</feature>
<proteinExistence type="inferred from homology"/>
<sequence>MAEKQSILGRIAQLTKANINALIDRAEDPQKMLDQLVRDYTSSIAEAEDAVAVTIGNLRLAEQDHAADIADARDWGQKALAAAQKAEDVRARGDESEAARFDNLAKVAIGKQISAENEARAVEPMISSQNEVVDKLKEGLQQMRVKLDELKSRRDQLVARSKTAQAQKTVQGAIASINILDPTSEISRFEEQVRREEAYVAGQAELQGSSIEDQFAELEDYGRNAEVEARLAALKGGSPAPQQIGATTAGATATGTDEGSADMTADEDKTAY</sequence>
<dbReference type="PANTHER" id="PTHR31088:SF6">
    <property type="entry name" value="PHAGE SHOCK PROTEIN A"/>
    <property type="match status" value="1"/>
</dbReference>
<keyword evidence="5" id="KW-1185">Reference proteome</keyword>
<gene>
    <name evidence="4" type="ORF">FJ693_09750</name>
</gene>
<dbReference type="Proteomes" id="UP000318693">
    <property type="component" value="Unassembled WGS sequence"/>
</dbReference>
<dbReference type="InterPro" id="IPR007157">
    <property type="entry name" value="PspA_VIPP1"/>
</dbReference>
<dbReference type="RefSeq" id="WP_143418348.1">
    <property type="nucleotide sequence ID" value="NZ_VJXR01000024.1"/>
</dbReference>
<dbReference type="PANTHER" id="PTHR31088">
    <property type="entry name" value="MEMBRANE-ASSOCIATED PROTEIN VIPP1, CHLOROPLASTIC"/>
    <property type="match status" value="1"/>
</dbReference>
<accession>A0A552WRM0</accession>
<feature type="compositionally biased region" description="Low complexity" evidence="3">
    <location>
        <begin position="245"/>
        <end position="256"/>
    </location>
</feature>
<comment type="caution">
    <text evidence="4">The sequence shown here is derived from an EMBL/GenBank/DDBJ whole genome shotgun (WGS) entry which is preliminary data.</text>
</comment>
<evidence type="ECO:0000313" key="5">
    <source>
        <dbReference type="Proteomes" id="UP000318693"/>
    </source>
</evidence>
<protein>
    <submittedName>
        <fullName evidence="4">PspA/IM30 family protein</fullName>
    </submittedName>
</protein>
<evidence type="ECO:0000256" key="3">
    <source>
        <dbReference type="SAM" id="MobiDB-lite"/>
    </source>
</evidence>
<name>A0A552WRM0_9MICO</name>
<dbReference type="AlphaFoldDB" id="A0A552WRM0"/>